<dbReference type="GO" id="GO:0099503">
    <property type="term" value="C:secretory vesicle"/>
    <property type="evidence" value="ECO:0007669"/>
    <property type="project" value="TreeGrafter"/>
</dbReference>
<dbReference type="SMART" id="SM00239">
    <property type="entry name" value="C2"/>
    <property type="match status" value="1"/>
</dbReference>
<evidence type="ECO:0000313" key="5">
    <source>
        <dbReference type="Proteomes" id="UP000037510"/>
    </source>
</evidence>
<gene>
    <name evidence="4" type="ORF">OBRU01_00602</name>
</gene>
<sequence length="447" mass="50385">MPENQGAPAMCPAHSKVQETDGSYFESFTALSWRQENRRLAALRLAEGRAERPPPAAQDLGLPSVSAQLSHKEHEHLYAEENRRLVALRLAEGRAERPPPAAQDLGLPSVSAQLSHKEHEHLYAERQENRRLAELRLAEGRAERPPSAAQDLGLPSVSAQLSHKEHEHLYAEVLYCIENTVGAPAPDGQFAAYKEEVIEYARHAFRVTPDMHARAMRSAGSERPPTVVLGCCVLEADGLEAKDANGNDPYCMLGIQPASLPVSPRASEDEGRKHSSFRLSFKRREGRQQRDSLGRLPARYIRATSVRPHTLSPKWNETFKFSVLDAVSRLNEVRGVRGLGRFFKQVCQSARQGSQDDFLGCVNIPLREIPSTGVEAWYTLDARSQRSSVQGRIRLRLWLSAREAGRHDDDNWQQVTSLQYWQFVCKCCIENTFDWCFRMYPAPLRDS</sequence>
<evidence type="ECO:0000259" key="3">
    <source>
        <dbReference type="PROSITE" id="PS50004"/>
    </source>
</evidence>
<evidence type="ECO:0000313" key="4">
    <source>
        <dbReference type="EMBL" id="KOB79326.1"/>
    </source>
</evidence>
<dbReference type="PROSITE" id="PS50004">
    <property type="entry name" value="C2"/>
    <property type="match status" value="1"/>
</dbReference>
<dbReference type="EMBL" id="JTDY01000028">
    <property type="protein sequence ID" value="KOB79326.1"/>
    <property type="molecule type" value="Genomic_DNA"/>
</dbReference>
<dbReference type="Proteomes" id="UP000037510">
    <property type="component" value="Unassembled WGS sequence"/>
</dbReference>
<protein>
    <recommendedName>
        <fullName evidence="3">C2 domain-containing protein</fullName>
    </recommendedName>
</protein>
<dbReference type="GO" id="GO:0006887">
    <property type="term" value="P:exocytosis"/>
    <property type="evidence" value="ECO:0007669"/>
    <property type="project" value="UniProtKB-KW"/>
</dbReference>
<reference evidence="4 5" key="1">
    <citation type="journal article" date="2015" name="Genome Biol. Evol.">
        <title>The genome of winter moth (Operophtera brumata) provides a genomic perspective on sexual dimorphism and phenology.</title>
        <authorList>
            <person name="Derks M.F."/>
            <person name="Smit S."/>
            <person name="Salis L."/>
            <person name="Schijlen E."/>
            <person name="Bossers A."/>
            <person name="Mateman C."/>
            <person name="Pijl A.S."/>
            <person name="de Ridder D."/>
            <person name="Groenen M.A."/>
            <person name="Visser M.E."/>
            <person name="Megens H.J."/>
        </authorList>
    </citation>
    <scope>NUCLEOTIDE SEQUENCE [LARGE SCALE GENOMIC DNA]</scope>
    <source>
        <strain evidence="4">WM2013NL</strain>
        <tissue evidence="4">Head and thorax</tissue>
    </source>
</reference>
<evidence type="ECO:0000256" key="2">
    <source>
        <dbReference type="ARBA" id="ARBA00022483"/>
    </source>
</evidence>
<accession>A0A0L7LVY0</accession>
<dbReference type="AlphaFoldDB" id="A0A0L7LVY0"/>
<dbReference type="STRING" id="104452.A0A0L7LVY0"/>
<dbReference type="InterPro" id="IPR035892">
    <property type="entry name" value="C2_domain_sf"/>
</dbReference>
<dbReference type="Gene3D" id="2.60.40.150">
    <property type="entry name" value="C2 domain"/>
    <property type="match status" value="1"/>
</dbReference>
<feature type="domain" description="C2" evidence="3">
    <location>
        <begin position="207"/>
        <end position="378"/>
    </location>
</feature>
<dbReference type="PANTHER" id="PTHR45999:SF4">
    <property type="entry name" value="UNC-13-4A, ISOFORM B"/>
    <property type="match status" value="1"/>
</dbReference>
<dbReference type="InterPro" id="IPR052095">
    <property type="entry name" value="UNC-13_domain"/>
</dbReference>
<dbReference type="Pfam" id="PF00168">
    <property type="entry name" value="C2"/>
    <property type="match status" value="1"/>
</dbReference>
<comment type="caution">
    <text evidence="4">The sequence shown here is derived from an EMBL/GenBank/DDBJ whole genome shotgun (WGS) entry which is preliminary data.</text>
</comment>
<keyword evidence="5" id="KW-1185">Reference proteome</keyword>
<evidence type="ECO:0000256" key="1">
    <source>
        <dbReference type="ARBA" id="ARBA00005823"/>
    </source>
</evidence>
<name>A0A0L7LVY0_OPEBR</name>
<comment type="similarity">
    <text evidence="1">Belongs to the unc-13 family.</text>
</comment>
<proteinExistence type="inferred from homology"/>
<dbReference type="PANTHER" id="PTHR45999">
    <property type="entry name" value="UNC-13-4A, ISOFORM B"/>
    <property type="match status" value="1"/>
</dbReference>
<organism evidence="4 5">
    <name type="scientific">Operophtera brumata</name>
    <name type="common">Winter moth</name>
    <name type="synonym">Phalaena brumata</name>
    <dbReference type="NCBI Taxonomy" id="104452"/>
    <lineage>
        <taxon>Eukaryota</taxon>
        <taxon>Metazoa</taxon>
        <taxon>Ecdysozoa</taxon>
        <taxon>Arthropoda</taxon>
        <taxon>Hexapoda</taxon>
        <taxon>Insecta</taxon>
        <taxon>Pterygota</taxon>
        <taxon>Neoptera</taxon>
        <taxon>Endopterygota</taxon>
        <taxon>Lepidoptera</taxon>
        <taxon>Glossata</taxon>
        <taxon>Ditrysia</taxon>
        <taxon>Geometroidea</taxon>
        <taxon>Geometridae</taxon>
        <taxon>Larentiinae</taxon>
        <taxon>Operophtera</taxon>
    </lineage>
</organism>
<dbReference type="InterPro" id="IPR000008">
    <property type="entry name" value="C2_dom"/>
</dbReference>
<dbReference type="SUPFAM" id="SSF49562">
    <property type="entry name" value="C2 domain (Calcium/lipid-binding domain, CaLB)"/>
    <property type="match status" value="1"/>
</dbReference>
<keyword evidence="2" id="KW-0268">Exocytosis</keyword>